<feature type="non-terminal residue" evidence="2">
    <location>
        <position position="432"/>
    </location>
</feature>
<proteinExistence type="predicted"/>
<protein>
    <submittedName>
        <fullName evidence="2">Uncharacterized protein</fullName>
    </submittedName>
</protein>
<feature type="compositionally biased region" description="Basic and acidic residues" evidence="1">
    <location>
        <begin position="230"/>
        <end position="243"/>
    </location>
</feature>
<feature type="compositionally biased region" description="Basic residues" evidence="1">
    <location>
        <begin position="24"/>
        <end position="58"/>
    </location>
</feature>
<organism evidence="2">
    <name type="scientific">uncultured Phycisphaerae bacterium</name>
    <dbReference type="NCBI Taxonomy" id="904963"/>
    <lineage>
        <taxon>Bacteria</taxon>
        <taxon>Pseudomonadati</taxon>
        <taxon>Planctomycetota</taxon>
        <taxon>Phycisphaerae</taxon>
        <taxon>environmental samples</taxon>
    </lineage>
</organism>
<feature type="compositionally biased region" description="Basic and acidic residues" evidence="1">
    <location>
        <begin position="398"/>
        <end position="414"/>
    </location>
</feature>
<sequence length="432" mass="46978">ERHRSHPPPRRPAHGVGQLPRRLPGTRRQGRHRRRRVPRAGRRRRAGVRPVGRLHARLPGRLPVLVRAQRRQHRADHAPPPDRRPVGRHHAAAARDRGPRRVPDGPARAAHPDLDRAHLPVGTEPGPAVGQAEPPAGVLDEPVRLPGPLLHLLRRPRVPRVPAELAVPAPGRDGRPGPGAQHRRRVPRAQRAGHPRARHRGHAGHGRLGHEHPGRLVLDHVRAAVRRRHGADDVRVHDGDRAADQPPVGRRARRPGRGRRAPGVARRPPGLARPRQPDARVHHALGLHVAVPDADHVLGQPAVRDRVLQLPQPQRLAVRRRRADRPALGPAVLPAADAGHQAGPAAARGRRHPDPARAAGRLLLPGPPVVLPGPARLGGRGREGERRARAAHVPEPADPDRDRRALGRVLRLEPAEAPGAPGPGPGGRTPWL</sequence>
<feature type="region of interest" description="Disordered" evidence="1">
    <location>
        <begin position="334"/>
        <end position="432"/>
    </location>
</feature>
<evidence type="ECO:0000313" key="2">
    <source>
        <dbReference type="EMBL" id="CAA9387413.1"/>
    </source>
</evidence>
<feature type="compositionally biased region" description="Low complexity" evidence="1">
    <location>
        <begin position="334"/>
        <end position="347"/>
    </location>
</feature>
<dbReference type="AlphaFoldDB" id="A0A6J4NJ30"/>
<feature type="compositionally biased region" description="Basic residues" evidence="1">
    <location>
        <begin position="1"/>
        <end position="13"/>
    </location>
</feature>
<feature type="compositionally biased region" description="Basic residues" evidence="1">
    <location>
        <begin position="181"/>
        <end position="207"/>
    </location>
</feature>
<accession>A0A6J4NJ30</accession>
<feature type="compositionally biased region" description="Basic residues" evidence="1">
    <location>
        <begin position="250"/>
        <end position="260"/>
    </location>
</feature>
<feature type="region of interest" description="Disordered" evidence="1">
    <location>
        <begin position="1"/>
        <end position="136"/>
    </location>
</feature>
<feature type="region of interest" description="Disordered" evidence="1">
    <location>
        <begin position="228"/>
        <end position="277"/>
    </location>
</feature>
<reference evidence="2" key="1">
    <citation type="submission" date="2020-02" db="EMBL/GenBank/DDBJ databases">
        <authorList>
            <person name="Meier V. D."/>
        </authorList>
    </citation>
    <scope>NUCLEOTIDE SEQUENCE</scope>
    <source>
        <strain evidence="2">AVDCRST_MAG64</strain>
    </source>
</reference>
<feature type="compositionally biased region" description="Low complexity" evidence="1">
    <location>
        <begin position="261"/>
        <end position="274"/>
    </location>
</feature>
<gene>
    <name evidence="2" type="ORF">AVDCRST_MAG64-1016</name>
</gene>
<feature type="compositionally biased region" description="Basic and acidic residues" evidence="1">
    <location>
        <begin position="93"/>
        <end position="103"/>
    </location>
</feature>
<feature type="region of interest" description="Disordered" evidence="1">
    <location>
        <begin position="166"/>
        <end position="212"/>
    </location>
</feature>
<feature type="non-terminal residue" evidence="2">
    <location>
        <position position="1"/>
    </location>
</feature>
<dbReference type="EMBL" id="CADCUQ010000240">
    <property type="protein sequence ID" value="CAA9387413.1"/>
    <property type="molecule type" value="Genomic_DNA"/>
</dbReference>
<evidence type="ECO:0000256" key="1">
    <source>
        <dbReference type="SAM" id="MobiDB-lite"/>
    </source>
</evidence>
<name>A0A6J4NJ30_9BACT</name>
<feature type="compositionally biased region" description="Basic and acidic residues" evidence="1">
    <location>
        <begin position="75"/>
        <end position="85"/>
    </location>
</feature>